<keyword evidence="3" id="KW-1185">Reference proteome</keyword>
<name>A0AA36M6N0_CYLNA</name>
<dbReference type="Proteomes" id="UP001176961">
    <property type="component" value="Unassembled WGS sequence"/>
</dbReference>
<evidence type="ECO:0000313" key="3">
    <source>
        <dbReference type="Proteomes" id="UP001176961"/>
    </source>
</evidence>
<reference evidence="2" key="1">
    <citation type="submission" date="2023-07" db="EMBL/GenBank/DDBJ databases">
        <authorList>
            <consortium name="CYATHOMIX"/>
        </authorList>
    </citation>
    <scope>NUCLEOTIDE SEQUENCE</scope>
    <source>
        <strain evidence="2">N/A</strain>
    </source>
</reference>
<feature type="region of interest" description="Disordered" evidence="1">
    <location>
        <begin position="68"/>
        <end position="92"/>
    </location>
</feature>
<comment type="caution">
    <text evidence="2">The sequence shown here is derived from an EMBL/GenBank/DDBJ whole genome shotgun (WGS) entry which is preliminary data.</text>
</comment>
<dbReference type="AlphaFoldDB" id="A0AA36M6N0"/>
<dbReference type="EMBL" id="CATQJL010000223">
    <property type="protein sequence ID" value="CAJ0599675.1"/>
    <property type="molecule type" value="Genomic_DNA"/>
</dbReference>
<proteinExistence type="predicted"/>
<organism evidence="2 3">
    <name type="scientific">Cylicocyclus nassatus</name>
    <name type="common">Nematode worm</name>
    <dbReference type="NCBI Taxonomy" id="53992"/>
    <lineage>
        <taxon>Eukaryota</taxon>
        <taxon>Metazoa</taxon>
        <taxon>Ecdysozoa</taxon>
        <taxon>Nematoda</taxon>
        <taxon>Chromadorea</taxon>
        <taxon>Rhabditida</taxon>
        <taxon>Rhabditina</taxon>
        <taxon>Rhabditomorpha</taxon>
        <taxon>Strongyloidea</taxon>
        <taxon>Strongylidae</taxon>
        <taxon>Cylicocyclus</taxon>
    </lineage>
</organism>
<evidence type="ECO:0000256" key="1">
    <source>
        <dbReference type="SAM" id="MobiDB-lite"/>
    </source>
</evidence>
<evidence type="ECO:0000313" key="2">
    <source>
        <dbReference type="EMBL" id="CAJ0599675.1"/>
    </source>
</evidence>
<protein>
    <submittedName>
        <fullName evidence="2">Uncharacterized protein</fullName>
    </submittedName>
</protein>
<accession>A0AA36M6N0</accession>
<sequence>MLGNSRPLSRFTFRSLCTAFELLDFRGARQASKLNSVRQEIVHLYSQKHNSPSKKLEGDCRDTADVLGEQANLTRRSAPESETSSRKRGAVK</sequence>
<gene>
    <name evidence="2" type="ORF">CYNAS_LOCUS11658</name>
</gene>